<reference evidence="2" key="1">
    <citation type="submission" date="2022-08" db="UniProtKB">
        <authorList>
            <consortium name="EnsemblMetazoa"/>
        </authorList>
    </citation>
    <scope>IDENTIFICATION</scope>
    <source>
        <strain evidence="2">05x7-T-G4-1.051#20</strain>
    </source>
</reference>
<keyword evidence="1" id="KW-0812">Transmembrane</keyword>
<organism evidence="2 3">
    <name type="scientific">Magallana gigas</name>
    <name type="common">Pacific oyster</name>
    <name type="synonym">Crassostrea gigas</name>
    <dbReference type="NCBI Taxonomy" id="29159"/>
    <lineage>
        <taxon>Eukaryota</taxon>
        <taxon>Metazoa</taxon>
        <taxon>Spiralia</taxon>
        <taxon>Lophotrochozoa</taxon>
        <taxon>Mollusca</taxon>
        <taxon>Bivalvia</taxon>
        <taxon>Autobranchia</taxon>
        <taxon>Pteriomorphia</taxon>
        <taxon>Ostreida</taxon>
        <taxon>Ostreoidea</taxon>
        <taxon>Ostreidae</taxon>
        <taxon>Magallana</taxon>
    </lineage>
</organism>
<proteinExistence type="predicted"/>
<accession>A0A8W8MGV0</accession>
<dbReference type="EnsemblMetazoa" id="G34001.1">
    <property type="protein sequence ID" value="G34001.1:cds"/>
    <property type="gene ID" value="G34001"/>
</dbReference>
<name>A0A8W8MGV0_MAGGI</name>
<keyword evidence="1" id="KW-1133">Transmembrane helix</keyword>
<feature type="transmembrane region" description="Helical" evidence="1">
    <location>
        <begin position="285"/>
        <end position="309"/>
    </location>
</feature>
<sequence length="368" mass="40949">MSLSQDTPPCACYNNFEIAYCPYVRACPVNAKTVRIECQTNQLVLEPDFTVNQLVIHGECDDIENYMRFCTDQVREIRMQKNGEFFNCSEISSMTPVSSTVSQSVTLDKHFSTNEEAGPLKHFSATNGINPTTTTTYSPTISDEFTNIHSFDQSTVTSKSPLLHDLPSLKNEPSTSHQSNEITTPHVFNISHHKTTLLAHFSTESQETTPPIIQSTTVTHGITCTTLSSASSSFLHDYNVSMTSNDSTSILTNPVFNMTDLTTTAVEPGIVTNSLNVTDFLVNEAFSMAVAAISMSALLFLIMILHYLIKRCRKNFVLTRRPVPTTPSQSLQLRKIETALKRSTSPPRIKRCVSMPVLTPTPQRDLMY</sequence>
<dbReference type="AlphaFoldDB" id="A0A8W8MGV0"/>
<dbReference type="Proteomes" id="UP000005408">
    <property type="component" value="Unassembled WGS sequence"/>
</dbReference>
<keyword evidence="3" id="KW-1185">Reference proteome</keyword>
<evidence type="ECO:0000313" key="2">
    <source>
        <dbReference type="EnsemblMetazoa" id="G34001.1:cds"/>
    </source>
</evidence>
<evidence type="ECO:0000313" key="3">
    <source>
        <dbReference type="Proteomes" id="UP000005408"/>
    </source>
</evidence>
<keyword evidence="1" id="KW-0472">Membrane</keyword>
<evidence type="ECO:0000256" key="1">
    <source>
        <dbReference type="SAM" id="Phobius"/>
    </source>
</evidence>
<protein>
    <submittedName>
        <fullName evidence="2">Uncharacterized protein</fullName>
    </submittedName>
</protein>